<organism evidence="11 12">
    <name type="scientific">Planctomyces bekefii</name>
    <dbReference type="NCBI Taxonomy" id="1653850"/>
    <lineage>
        <taxon>Bacteria</taxon>
        <taxon>Pseudomonadati</taxon>
        <taxon>Planctomycetota</taxon>
        <taxon>Planctomycetia</taxon>
        <taxon>Planctomycetales</taxon>
        <taxon>Planctomycetaceae</taxon>
        <taxon>Planctomyces</taxon>
    </lineage>
</organism>
<evidence type="ECO:0000259" key="10">
    <source>
        <dbReference type="PROSITE" id="PS50894"/>
    </source>
</evidence>
<evidence type="ECO:0000256" key="4">
    <source>
        <dbReference type="ARBA" id="ARBA00022679"/>
    </source>
</evidence>
<feature type="transmembrane region" description="Helical" evidence="8">
    <location>
        <begin position="203"/>
        <end position="224"/>
    </location>
</feature>
<feature type="modified residue" description="Phosphohistidine" evidence="6">
    <location>
        <position position="421"/>
    </location>
</feature>
<keyword evidence="4" id="KW-0808">Transferase</keyword>
<name>A0A5C6MAC6_9PLAN</name>
<feature type="domain" description="PAC" evidence="9">
    <location>
        <begin position="313"/>
        <end position="366"/>
    </location>
</feature>
<dbReference type="Gene3D" id="3.30.565.10">
    <property type="entry name" value="Histidine kinase-like ATPase, C-terminal domain"/>
    <property type="match status" value="1"/>
</dbReference>
<dbReference type="SUPFAM" id="SSF47226">
    <property type="entry name" value="Histidine-containing phosphotransfer domain, HPT domain"/>
    <property type="match status" value="1"/>
</dbReference>
<keyword evidence="8" id="KW-1133">Transmembrane helix</keyword>
<dbReference type="EMBL" id="SRHE01000049">
    <property type="protein sequence ID" value="TWW11760.1"/>
    <property type="molecule type" value="Genomic_DNA"/>
</dbReference>
<dbReference type="InterPro" id="IPR036890">
    <property type="entry name" value="HATPase_C_sf"/>
</dbReference>
<dbReference type="InterPro" id="IPR000700">
    <property type="entry name" value="PAS-assoc_C"/>
</dbReference>
<accession>A0A5C6MAC6</accession>
<dbReference type="InterPro" id="IPR008207">
    <property type="entry name" value="Sig_transdc_His_kin_Hpt_dom"/>
</dbReference>
<keyword evidence="5" id="KW-0418">Kinase</keyword>
<evidence type="ECO:0000256" key="5">
    <source>
        <dbReference type="ARBA" id="ARBA00022777"/>
    </source>
</evidence>
<evidence type="ECO:0000256" key="7">
    <source>
        <dbReference type="SAM" id="Coils"/>
    </source>
</evidence>
<dbReference type="PANTHER" id="PTHR43395">
    <property type="entry name" value="SENSOR HISTIDINE KINASE CHEA"/>
    <property type="match status" value="1"/>
</dbReference>
<dbReference type="SMART" id="SM00387">
    <property type="entry name" value="HATPase_c"/>
    <property type="match status" value="1"/>
</dbReference>
<dbReference type="Gene3D" id="3.30.450.20">
    <property type="entry name" value="PAS domain"/>
    <property type="match status" value="1"/>
</dbReference>
<feature type="transmembrane region" description="Helical" evidence="8">
    <location>
        <begin position="21"/>
        <end position="42"/>
    </location>
</feature>
<keyword evidence="8" id="KW-0472">Membrane</keyword>
<reference evidence="11 12" key="2">
    <citation type="submission" date="2019-08" db="EMBL/GenBank/DDBJ databases">
        <authorList>
            <person name="Henke P."/>
        </authorList>
    </citation>
    <scope>NUCLEOTIDE SEQUENCE [LARGE SCALE GENOMIC DNA]</scope>
    <source>
        <strain evidence="11">Phe10_nw2017</strain>
    </source>
</reference>
<feature type="transmembrane region" description="Helical" evidence="8">
    <location>
        <begin position="62"/>
        <end position="79"/>
    </location>
</feature>
<dbReference type="AlphaFoldDB" id="A0A5C6MAC6"/>
<comment type="caution">
    <text evidence="11">The sequence shown here is derived from an EMBL/GenBank/DDBJ whole genome shotgun (WGS) entry which is preliminary data.</text>
</comment>
<dbReference type="PANTHER" id="PTHR43395:SF10">
    <property type="entry name" value="CHEMOTAXIS PROTEIN CHEA"/>
    <property type="match status" value="1"/>
</dbReference>
<reference evidence="11 12" key="1">
    <citation type="submission" date="2019-08" db="EMBL/GenBank/DDBJ databases">
        <title>100 year-old enigma solved: identification of Planctomyces bekefii, the type genus and species of the phylum Planctomycetes.</title>
        <authorList>
            <person name="Svetlana D.N."/>
            <person name="Overmann J."/>
        </authorList>
    </citation>
    <scope>NUCLEOTIDE SEQUENCE [LARGE SCALE GENOMIC DNA]</scope>
    <source>
        <strain evidence="11">Phe10_nw2017</strain>
    </source>
</reference>
<dbReference type="InterPro" id="IPR003594">
    <property type="entry name" value="HATPase_dom"/>
</dbReference>
<evidence type="ECO:0000256" key="6">
    <source>
        <dbReference type="PROSITE-ProRule" id="PRU00110"/>
    </source>
</evidence>
<feature type="non-terminal residue" evidence="11">
    <location>
        <position position="1111"/>
    </location>
</feature>
<dbReference type="Proteomes" id="UP000321083">
    <property type="component" value="Unassembled WGS sequence"/>
</dbReference>
<keyword evidence="12" id="KW-1185">Reference proteome</keyword>
<evidence type="ECO:0000256" key="2">
    <source>
        <dbReference type="ARBA" id="ARBA00012438"/>
    </source>
</evidence>
<dbReference type="SUPFAM" id="SSF55874">
    <property type="entry name" value="ATPase domain of HSP90 chaperone/DNA topoisomerase II/histidine kinase"/>
    <property type="match status" value="1"/>
</dbReference>
<evidence type="ECO:0000256" key="1">
    <source>
        <dbReference type="ARBA" id="ARBA00000085"/>
    </source>
</evidence>
<dbReference type="GO" id="GO:0000160">
    <property type="term" value="P:phosphorelay signal transduction system"/>
    <property type="evidence" value="ECO:0007669"/>
    <property type="project" value="InterPro"/>
</dbReference>
<evidence type="ECO:0000256" key="3">
    <source>
        <dbReference type="ARBA" id="ARBA00022553"/>
    </source>
</evidence>
<feature type="coiled-coil region" evidence="7">
    <location>
        <begin position="350"/>
        <end position="377"/>
    </location>
</feature>
<comment type="catalytic activity">
    <reaction evidence="1">
        <text>ATP + protein L-histidine = ADP + protein N-phospho-L-histidine.</text>
        <dbReference type="EC" id="2.7.13.3"/>
    </reaction>
</comment>
<gene>
    <name evidence="11" type="ORF">E3A20_04280</name>
</gene>
<feature type="domain" description="HPt" evidence="10">
    <location>
        <begin position="377"/>
        <end position="481"/>
    </location>
</feature>
<keyword evidence="7" id="KW-0175">Coiled coil</keyword>
<dbReference type="Gene3D" id="1.20.120.160">
    <property type="entry name" value="HPT domain"/>
    <property type="match status" value="1"/>
</dbReference>
<dbReference type="PROSITE" id="PS50113">
    <property type="entry name" value="PAC"/>
    <property type="match status" value="1"/>
</dbReference>
<dbReference type="CDD" id="cd00088">
    <property type="entry name" value="HPT"/>
    <property type="match status" value="1"/>
</dbReference>
<keyword evidence="8" id="KW-0812">Transmembrane</keyword>
<dbReference type="PROSITE" id="PS50894">
    <property type="entry name" value="HPT"/>
    <property type="match status" value="1"/>
</dbReference>
<dbReference type="EC" id="2.7.13.3" evidence="2"/>
<protein>
    <recommendedName>
        <fullName evidence="2">histidine kinase</fullName>
        <ecNumber evidence="2">2.7.13.3</ecNumber>
    </recommendedName>
</protein>
<evidence type="ECO:0000259" key="9">
    <source>
        <dbReference type="PROSITE" id="PS50113"/>
    </source>
</evidence>
<sequence length="1111" mass="122118">MGSQVLSKKKQSRTIRSETRKIFFVVFAVLSFLGLFAVGATWKGKSVFVEIESEQLPLFRHASYLQQTTLDIVAIYYLLSGENDLELQMNQMWRYDTLESNFRKTLLAIETLSKDVDDEVATKKIAELASQIQVQFDELNSTAREMMLANMNGDRQAGKLSFKKLSAKIEDFRESVGNLEKCVSDTLKTGVGSALKFLTGSSLAGISLTFASIFIAMGLIRYLMAFLSISLLPISNLMHNLRQSVFSVDQSGKIISPVSKYSEKIFGDDIVGQSVDSLILDHLGKNSESYSLAQTAMTSVFGGDDMQWSLMEDNFPAIVRRSLGGQERALKLTYTPLYSEMQTVQNLMIVAEDVTELERAKAEASKKQAEVTILQGLIGVDRGDLLAYFLDASAGIQKCHELFTTMGNSIETRKLIFRTLHTIKGNSRLYNLMALSEVIHVAENSVVEINKRLDANESVGSEFYDAYLNALQDAESVLAQHTKVANTLFGTEDSMALSRFLLAEELMWFLELGSTDQSQQLFSASEMLSADLRIRHAFGLISPNFKGNLEKLLKISQHFGSQEVTESVQRLLNHNGNGGEDPMVAFRHLQDSFFRFTVQSPLNKANHLNFDAMVPIFNVLAALQTSNNADGVGGPSKENRTRLLGCFYDCWLHSGSLGIGKIRYLCRLGMLSVFLNQADKLRFVADELAKFLGWAISIECSVKLSIDSRKELAEAIASAYRGELLQDSEMLNSADVILCGVLGTKDLSGVPSLNLLADIAQNIGARSLTARGAVLVGTEDVAERFRGFLDIVKAGTATDAARVKAQSYIEKVPSEHESAVYNSCLKSICERLSFLRLFESYSPRSSQLPEAAVSKSMEVSSTWFEKISELSDKLVASPKNDLASLHAELQEHIASVFDYALANLCGKMSPMVRDLAIKLGKNIDYVVTGDPVALPRDQAYALRDALVHMLRNSIDHGIEMPDARAASGKPEFATIEINCVQTSKDSVQISVIDDGAGIAIDKVKKKAVEIGAISAETAATMTDEDAIQLIFISRLSTKEEVSTLSGRGVGMDAVKSIVVDRMRGKIEVNSRKSGGTCFKLTAHVAKRRGSDSNLDEMTSFLSGSAKNMLES</sequence>
<dbReference type="Pfam" id="PF02518">
    <property type="entry name" value="HATPase_c"/>
    <property type="match status" value="1"/>
</dbReference>
<evidence type="ECO:0000313" key="11">
    <source>
        <dbReference type="EMBL" id="TWW11760.1"/>
    </source>
</evidence>
<dbReference type="FunFam" id="3.30.565.10:FF:000016">
    <property type="entry name" value="Chemotaxis protein CheA, putative"/>
    <property type="match status" value="1"/>
</dbReference>
<proteinExistence type="predicted"/>
<evidence type="ECO:0000256" key="8">
    <source>
        <dbReference type="SAM" id="Phobius"/>
    </source>
</evidence>
<keyword evidence="3 6" id="KW-0597">Phosphoprotein</keyword>
<evidence type="ECO:0000313" key="12">
    <source>
        <dbReference type="Proteomes" id="UP000321083"/>
    </source>
</evidence>
<dbReference type="InterPro" id="IPR036641">
    <property type="entry name" value="HPT_dom_sf"/>
</dbReference>
<dbReference type="GO" id="GO:0004673">
    <property type="term" value="F:protein histidine kinase activity"/>
    <property type="evidence" value="ECO:0007669"/>
    <property type="project" value="UniProtKB-EC"/>
</dbReference>
<dbReference type="InterPro" id="IPR051315">
    <property type="entry name" value="Bact_Chemotaxis_CheA"/>
</dbReference>